<dbReference type="GO" id="GO:0016705">
    <property type="term" value="F:oxidoreductase activity, acting on paired donors, with incorporation or reduction of molecular oxygen"/>
    <property type="evidence" value="ECO:0007669"/>
    <property type="project" value="InterPro"/>
</dbReference>
<dbReference type="PANTHER" id="PTHR24014">
    <property type="entry name" value="2-OXOGLUTARATE AND IRON-DEPENDENT OXYGENASE DOMAIN-CONTAINING PROTEIN 2"/>
    <property type="match status" value="1"/>
</dbReference>
<keyword evidence="4" id="KW-0560">Oxidoreductase</keyword>
<proteinExistence type="predicted"/>
<keyword evidence="2" id="KW-0847">Vitamin C</keyword>
<dbReference type="Gene3D" id="2.60.120.620">
    <property type="entry name" value="q2cbj1_9rhob like domain"/>
    <property type="match status" value="1"/>
</dbReference>
<evidence type="ECO:0000259" key="5">
    <source>
        <dbReference type="SMART" id="SM00702"/>
    </source>
</evidence>
<keyword evidence="3" id="KW-0223">Dioxygenase</keyword>
<protein>
    <submittedName>
        <fullName evidence="6">2-oxoglutarate and iron-dependent oxygenase domain-containing protein</fullName>
    </submittedName>
</protein>
<dbReference type="GO" id="GO:0051213">
    <property type="term" value="F:dioxygenase activity"/>
    <property type="evidence" value="ECO:0007669"/>
    <property type="project" value="UniProtKB-KW"/>
</dbReference>
<dbReference type="EMBL" id="JAOPGA020000749">
    <property type="protein sequence ID" value="KAL0481316.1"/>
    <property type="molecule type" value="Genomic_DNA"/>
</dbReference>
<evidence type="ECO:0000313" key="7">
    <source>
        <dbReference type="Proteomes" id="UP001431209"/>
    </source>
</evidence>
<feature type="domain" description="Prolyl 4-hydroxylase alpha subunit" evidence="5">
    <location>
        <begin position="78"/>
        <end position="247"/>
    </location>
</feature>
<dbReference type="InterPro" id="IPR006620">
    <property type="entry name" value="Pro_4_hyd_alph"/>
</dbReference>
<keyword evidence="7" id="KW-1185">Reference proteome</keyword>
<reference evidence="6 7" key="1">
    <citation type="submission" date="2024-03" db="EMBL/GenBank/DDBJ databases">
        <title>The Acrasis kona genome and developmental transcriptomes reveal deep origins of eukaryotic multicellular pathways.</title>
        <authorList>
            <person name="Sheikh S."/>
            <person name="Fu C.-J."/>
            <person name="Brown M.W."/>
            <person name="Baldauf S.L."/>
        </authorList>
    </citation>
    <scope>NUCLEOTIDE SEQUENCE [LARGE SCALE GENOMIC DNA]</scope>
    <source>
        <strain evidence="6 7">ATCC MYA-3509</strain>
    </source>
</reference>
<comment type="cofactor">
    <cofactor evidence="1">
        <name>L-ascorbate</name>
        <dbReference type="ChEBI" id="CHEBI:38290"/>
    </cofactor>
</comment>
<evidence type="ECO:0000256" key="4">
    <source>
        <dbReference type="ARBA" id="ARBA00023002"/>
    </source>
</evidence>
<organism evidence="6 7">
    <name type="scientific">Acrasis kona</name>
    <dbReference type="NCBI Taxonomy" id="1008807"/>
    <lineage>
        <taxon>Eukaryota</taxon>
        <taxon>Discoba</taxon>
        <taxon>Heterolobosea</taxon>
        <taxon>Tetramitia</taxon>
        <taxon>Eutetramitia</taxon>
        <taxon>Acrasidae</taxon>
        <taxon>Acrasis</taxon>
    </lineage>
</organism>
<evidence type="ECO:0000313" key="6">
    <source>
        <dbReference type="EMBL" id="KAL0481316.1"/>
    </source>
</evidence>
<evidence type="ECO:0000256" key="3">
    <source>
        <dbReference type="ARBA" id="ARBA00022964"/>
    </source>
</evidence>
<accession>A0AAW2YV55</accession>
<dbReference type="Pfam" id="PF25238">
    <property type="entry name" value="OGFOD2-like"/>
    <property type="match status" value="1"/>
</dbReference>
<dbReference type="GO" id="GO:0005506">
    <property type="term" value="F:iron ion binding"/>
    <property type="evidence" value="ECO:0007669"/>
    <property type="project" value="InterPro"/>
</dbReference>
<comment type="caution">
    <text evidence="6">The sequence shown here is derived from an EMBL/GenBank/DDBJ whole genome shotgun (WGS) entry which is preliminary data.</text>
</comment>
<dbReference type="GO" id="GO:0031418">
    <property type="term" value="F:L-ascorbic acid binding"/>
    <property type="evidence" value="ECO:0007669"/>
    <property type="project" value="UniProtKB-KW"/>
</dbReference>
<name>A0AAW2YV55_9EUKA</name>
<sequence>MRDTSEFRNAEYKPIHEDLYKFDESFLVPSFVQAVVDAKKLLPLMLEFQKDLDNVEKAQDFNNKRREILSRILSPEVKNVYGLDIFTIEFCNKIIQEVKNYEVVHKVKLRPNSMNSYGVVIDELGLGPTFDSFLHDYFSPFAKIMNKGAYDLDDHHTFVVEYFIGGDLDLNLHVDDSEVTINVCLGVEGFKGGNVFFGGNRDKPETYEDYDEYENKVGRAIIHDGLHMHGALKLEDGERYNLIIWCRSKQYRRENPRQEAEIRIEHQHEHVHDENCGHEHNGNCGHVHDENCRHD</sequence>
<dbReference type="SMART" id="SM00702">
    <property type="entry name" value="P4Hc"/>
    <property type="match status" value="1"/>
</dbReference>
<dbReference type="AlphaFoldDB" id="A0AAW2YV55"/>
<dbReference type="PANTHER" id="PTHR24014:SF4">
    <property type="entry name" value="2-OXOGLUTARATE AND IRON-DEPENDENT OXYGENASE DOMAIN-CONTAINING PROTEIN 2"/>
    <property type="match status" value="1"/>
</dbReference>
<evidence type="ECO:0000256" key="1">
    <source>
        <dbReference type="ARBA" id="ARBA00001961"/>
    </source>
</evidence>
<evidence type="ECO:0000256" key="2">
    <source>
        <dbReference type="ARBA" id="ARBA00022896"/>
    </source>
</evidence>
<dbReference type="Proteomes" id="UP001431209">
    <property type="component" value="Unassembled WGS sequence"/>
</dbReference>
<gene>
    <name evidence="6" type="ORF">AKO1_012744</name>
</gene>